<evidence type="ECO:0000256" key="1">
    <source>
        <dbReference type="PROSITE-ProRule" id="PRU00169"/>
    </source>
</evidence>
<dbReference type="SUPFAM" id="SSF52172">
    <property type="entry name" value="CheY-like"/>
    <property type="match status" value="1"/>
</dbReference>
<dbReference type="GO" id="GO:0000160">
    <property type="term" value="P:phosphorelay signal transduction system"/>
    <property type="evidence" value="ECO:0007669"/>
    <property type="project" value="InterPro"/>
</dbReference>
<evidence type="ECO:0000313" key="4">
    <source>
        <dbReference type="Proteomes" id="UP000198859"/>
    </source>
</evidence>
<name>A0A1H1WJL3_9ACTN</name>
<dbReference type="AlphaFoldDB" id="A0A1H1WJL3"/>
<sequence>MTSTRVVVADDDSTFRSALVDVLGVDPGIEVVASLSSGAGLVETLARTHADVALVDVRMPDGGVHAARSVREACEDGRLHEVAVVAISAQAATHTVVSLLREGAVGYLVKGHLGGDLGSLVKRCARGEVVVAGPSGAEALRTLVRDGHVLT</sequence>
<dbReference type="CDD" id="cd17535">
    <property type="entry name" value="REC_NarL-like"/>
    <property type="match status" value="1"/>
</dbReference>
<evidence type="ECO:0000313" key="3">
    <source>
        <dbReference type="EMBL" id="SDS96791.1"/>
    </source>
</evidence>
<reference evidence="4" key="1">
    <citation type="submission" date="2016-10" db="EMBL/GenBank/DDBJ databases">
        <authorList>
            <person name="Varghese N."/>
            <person name="Submissions S."/>
        </authorList>
    </citation>
    <scope>NUCLEOTIDE SEQUENCE [LARGE SCALE GENOMIC DNA]</scope>
    <source>
        <strain evidence="4">DSM 22127</strain>
    </source>
</reference>
<gene>
    <name evidence="3" type="ORF">SAMN04488570_3166</name>
</gene>
<keyword evidence="1" id="KW-0597">Phosphoprotein</keyword>
<keyword evidence="4" id="KW-1185">Reference proteome</keyword>
<organism evidence="3 4">
    <name type="scientific">Nocardioides scoriae</name>
    <dbReference type="NCBI Taxonomy" id="642780"/>
    <lineage>
        <taxon>Bacteria</taxon>
        <taxon>Bacillati</taxon>
        <taxon>Actinomycetota</taxon>
        <taxon>Actinomycetes</taxon>
        <taxon>Propionibacteriales</taxon>
        <taxon>Nocardioidaceae</taxon>
        <taxon>Nocardioides</taxon>
    </lineage>
</organism>
<dbReference type="Pfam" id="PF00072">
    <property type="entry name" value="Response_reg"/>
    <property type="match status" value="1"/>
</dbReference>
<dbReference type="EMBL" id="LT629757">
    <property type="protein sequence ID" value="SDS96791.1"/>
    <property type="molecule type" value="Genomic_DNA"/>
</dbReference>
<dbReference type="InterPro" id="IPR058245">
    <property type="entry name" value="NreC/VraR/RcsB-like_REC"/>
</dbReference>
<dbReference type="Gene3D" id="3.40.50.2300">
    <property type="match status" value="1"/>
</dbReference>
<accession>A0A1H1WJL3</accession>
<dbReference type="RefSeq" id="WP_091731608.1">
    <property type="nucleotide sequence ID" value="NZ_LT629757.1"/>
</dbReference>
<proteinExistence type="predicted"/>
<dbReference type="PANTHER" id="PTHR45566">
    <property type="entry name" value="HTH-TYPE TRANSCRIPTIONAL REGULATOR YHJB-RELATED"/>
    <property type="match status" value="1"/>
</dbReference>
<dbReference type="PROSITE" id="PS50110">
    <property type="entry name" value="RESPONSE_REGULATORY"/>
    <property type="match status" value="1"/>
</dbReference>
<dbReference type="STRING" id="642780.SAMN04488570_3166"/>
<dbReference type="PANTHER" id="PTHR45566:SF2">
    <property type="entry name" value="NARL SUBFAMILY"/>
    <property type="match status" value="1"/>
</dbReference>
<dbReference type="Proteomes" id="UP000198859">
    <property type="component" value="Chromosome I"/>
</dbReference>
<dbReference type="OrthoDB" id="3214657at2"/>
<dbReference type="InterPro" id="IPR011006">
    <property type="entry name" value="CheY-like_superfamily"/>
</dbReference>
<dbReference type="InterPro" id="IPR051015">
    <property type="entry name" value="EvgA-like"/>
</dbReference>
<feature type="domain" description="Response regulatory" evidence="2">
    <location>
        <begin position="5"/>
        <end position="125"/>
    </location>
</feature>
<evidence type="ECO:0000259" key="2">
    <source>
        <dbReference type="PROSITE" id="PS50110"/>
    </source>
</evidence>
<protein>
    <submittedName>
        <fullName evidence="3">Response regulator receiver domain-containing protein</fullName>
    </submittedName>
</protein>
<feature type="modified residue" description="4-aspartylphosphate" evidence="1">
    <location>
        <position position="56"/>
    </location>
</feature>
<dbReference type="SMART" id="SM00448">
    <property type="entry name" value="REC"/>
    <property type="match status" value="1"/>
</dbReference>
<dbReference type="InterPro" id="IPR001789">
    <property type="entry name" value="Sig_transdc_resp-reg_receiver"/>
</dbReference>